<accession>A0A6S7CHJ4</accession>
<dbReference type="InterPro" id="IPR036770">
    <property type="entry name" value="Ankyrin_rpt-contain_sf"/>
</dbReference>
<protein>
    <submittedName>
        <fullName evidence="5">Uncharacterized protein</fullName>
    </submittedName>
</protein>
<dbReference type="SUPFAM" id="SSF48403">
    <property type="entry name" value="Ankyrin repeat"/>
    <property type="match status" value="1"/>
</dbReference>
<dbReference type="PROSITE" id="PS50088">
    <property type="entry name" value="ANK_REPEAT"/>
    <property type="match status" value="2"/>
</dbReference>
<evidence type="ECO:0000313" key="6">
    <source>
        <dbReference type="Proteomes" id="UP000494272"/>
    </source>
</evidence>
<dbReference type="RefSeq" id="WP_081273372.1">
    <property type="nucleotide sequence ID" value="NZ_CADIKN010000003.1"/>
</dbReference>
<proteinExistence type="predicted"/>
<feature type="repeat" description="ANK" evidence="3">
    <location>
        <begin position="66"/>
        <end position="98"/>
    </location>
</feature>
<dbReference type="Pfam" id="PF12796">
    <property type="entry name" value="Ank_2"/>
    <property type="match status" value="1"/>
</dbReference>
<dbReference type="EMBL" id="CADIKW010000002">
    <property type="protein sequence ID" value="CAB3845970.1"/>
    <property type="molecule type" value="Genomic_DNA"/>
</dbReference>
<dbReference type="Pfam" id="PF00023">
    <property type="entry name" value="Ank"/>
    <property type="match status" value="1"/>
</dbReference>
<dbReference type="PANTHER" id="PTHR24171:SF8">
    <property type="entry name" value="BRCA1-ASSOCIATED RING DOMAIN PROTEIN 1"/>
    <property type="match status" value="1"/>
</dbReference>
<feature type="chain" id="PRO_5028798230" evidence="4">
    <location>
        <begin position="25"/>
        <end position="229"/>
    </location>
</feature>
<reference evidence="5 6" key="1">
    <citation type="submission" date="2020-04" db="EMBL/GenBank/DDBJ databases">
        <authorList>
            <person name="De Canck E."/>
        </authorList>
    </citation>
    <scope>NUCLEOTIDE SEQUENCE [LARGE SCALE GENOMIC DNA]</scope>
    <source>
        <strain evidence="5 6">LMG 26841</strain>
    </source>
</reference>
<feature type="repeat" description="ANK" evidence="3">
    <location>
        <begin position="132"/>
        <end position="164"/>
    </location>
</feature>
<keyword evidence="4" id="KW-0732">Signal</keyword>
<keyword evidence="2 3" id="KW-0040">ANK repeat</keyword>
<evidence type="ECO:0000313" key="5">
    <source>
        <dbReference type="EMBL" id="CAB3845970.1"/>
    </source>
</evidence>
<keyword evidence="6" id="KW-1185">Reference proteome</keyword>
<organism evidence="5 6">
    <name type="scientific">Achromobacter dolens</name>
    <dbReference type="NCBI Taxonomy" id="1287738"/>
    <lineage>
        <taxon>Bacteria</taxon>
        <taxon>Pseudomonadati</taxon>
        <taxon>Pseudomonadota</taxon>
        <taxon>Betaproteobacteria</taxon>
        <taxon>Burkholderiales</taxon>
        <taxon>Alcaligenaceae</taxon>
        <taxon>Achromobacter</taxon>
    </lineage>
</organism>
<evidence type="ECO:0000256" key="2">
    <source>
        <dbReference type="ARBA" id="ARBA00023043"/>
    </source>
</evidence>
<evidence type="ECO:0000256" key="4">
    <source>
        <dbReference type="SAM" id="SignalP"/>
    </source>
</evidence>
<dbReference type="SMART" id="SM00248">
    <property type="entry name" value="ANK"/>
    <property type="match status" value="4"/>
</dbReference>
<dbReference type="AlphaFoldDB" id="A0A6S7CHJ4"/>
<gene>
    <name evidence="5" type="ORF">LMG26841_01709</name>
</gene>
<dbReference type="GO" id="GO:0004842">
    <property type="term" value="F:ubiquitin-protein transferase activity"/>
    <property type="evidence" value="ECO:0007669"/>
    <property type="project" value="TreeGrafter"/>
</dbReference>
<dbReference type="GeneID" id="94355254"/>
<name>A0A6S7CHJ4_9BURK</name>
<dbReference type="Proteomes" id="UP000494272">
    <property type="component" value="Unassembled WGS sequence"/>
</dbReference>
<dbReference type="GO" id="GO:0085020">
    <property type="term" value="P:protein K6-linked ubiquitination"/>
    <property type="evidence" value="ECO:0007669"/>
    <property type="project" value="TreeGrafter"/>
</dbReference>
<sequence length="229" mass="23264">MSIIRSWRAFLAATLLAVAEGSAASSGAAGETEAGGALLQAAGDGDAARVQALLARGAPLEARDADGNTPLLRATLINAEAAASALIQAGADVNAKNAMQDSAYLYAGARGHNGILAQTLRHGADLRSTNRYGGTALIPACERGLVETVRMLLAAGVDPDHVNRLGWTGLLEAIILSDGGPDHQAVVALLIAGGADVNLADGDGRSPLWHARQRRQAATAQLLLAAGAR</sequence>
<dbReference type="Gene3D" id="1.25.40.20">
    <property type="entry name" value="Ankyrin repeat-containing domain"/>
    <property type="match status" value="1"/>
</dbReference>
<evidence type="ECO:0000256" key="1">
    <source>
        <dbReference type="ARBA" id="ARBA00022737"/>
    </source>
</evidence>
<feature type="signal peptide" evidence="4">
    <location>
        <begin position="1"/>
        <end position="24"/>
    </location>
</feature>
<keyword evidence="1" id="KW-0677">Repeat</keyword>
<dbReference type="PROSITE" id="PS50297">
    <property type="entry name" value="ANK_REP_REGION"/>
    <property type="match status" value="1"/>
</dbReference>
<dbReference type="InterPro" id="IPR002110">
    <property type="entry name" value="Ankyrin_rpt"/>
</dbReference>
<dbReference type="PANTHER" id="PTHR24171">
    <property type="entry name" value="ANKYRIN REPEAT DOMAIN-CONTAINING PROTEIN 39-RELATED"/>
    <property type="match status" value="1"/>
</dbReference>
<evidence type="ECO:0000256" key="3">
    <source>
        <dbReference type="PROSITE-ProRule" id="PRU00023"/>
    </source>
</evidence>